<evidence type="ECO:0000313" key="2">
    <source>
        <dbReference type="EMBL" id="TBU03721.1"/>
    </source>
</evidence>
<keyword evidence="1" id="KW-0812">Transmembrane</keyword>
<reference evidence="2 3" key="1">
    <citation type="submission" date="2017-12" db="EMBL/GenBank/DDBJ databases">
        <authorList>
            <person name="Pombert J.-F."/>
            <person name="Haag K.L."/>
            <person name="Ebert D."/>
        </authorList>
    </citation>
    <scope>NUCLEOTIDE SEQUENCE [LARGE SCALE GENOMIC DNA]</scope>
    <source>
        <strain evidence="2">FI-OER-3-3</strain>
    </source>
</reference>
<accession>A0A4Q9L9Q3</accession>
<evidence type="ECO:0000256" key="1">
    <source>
        <dbReference type="SAM" id="Phobius"/>
    </source>
</evidence>
<dbReference type="AlphaFoldDB" id="A0A4Q9L9Q3"/>
<dbReference type="InterPro" id="IPR032675">
    <property type="entry name" value="LRR_dom_sf"/>
</dbReference>
<protein>
    <submittedName>
        <fullName evidence="2">Uncharacterized protein</fullName>
    </submittedName>
</protein>
<evidence type="ECO:0000313" key="3">
    <source>
        <dbReference type="Proteomes" id="UP000292362"/>
    </source>
</evidence>
<gene>
    <name evidence="2" type="ORF">CWI37_0245p0030</name>
</gene>
<keyword evidence="1" id="KW-1133">Transmembrane helix</keyword>
<feature type="transmembrane region" description="Helical" evidence="1">
    <location>
        <begin position="37"/>
        <end position="58"/>
    </location>
</feature>
<name>A0A4Q9L9Q3_9MICR</name>
<organism evidence="2 3">
    <name type="scientific">Hamiltosporidium tvaerminnensis</name>
    <dbReference type="NCBI Taxonomy" id="1176355"/>
    <lineage>
        <taxon>Eukaryota</taxon>
        <taxon>Fungi</taxon>
        <taxon>Fungi incertae sedis</taxon>
        <taxon>Microsporidia</taxon>
        <taxon>Dubosqiidae</taxon>
        <taxon>Hamiltosporidium</taxon>
    </lineage>
</organism>
<dbReference type="VEuPathDB" id="MicrosporidiaDB:CWI37_0245p0030"/>
<dbReference type="Proteomes" id="UP000292362">
    <property type="component" value="Unassembled WGS sequence"/>
</dbReference>
<dbReference type="EMBL" id="PITJ01000245">
    <property type="protein sequence ID" value="TBU03721.1"/>
    <property type="molecule type" value="Genomic_DNA"/>
</dbReference>
<comment type="caution">
    <text evidence="2">The sequence shown here is derived from an EMBL/GenBank/DDBJ whole genome shotgun (WGS) entry which is preliminary data.</text>
</comment>
<dbReference type="SUPFAM" id="SSF52047">
    <property type="entry name" value="RNI-like"/>
    <property type="match status" value="1"/>
</dbReference>
<proteinExistence type="predicted"/>
<dbReference type="Gene3D" id="3.80.10.10">
    <property type="entry name" value="Ribonuclease Inhibitor"/>
    <property type="match status" value="1"/>
</dbReference>
<sequence>MICIQKMGKIQINGLTNFKYVVNECFKLIFTEVLLSFLYKILFFICFSCIYSSIIISYPKEINIEETVLLNPKGINEAVFGIKINDFVVDVCDGIHHLENGKLACSLNSDQHFIFTRIEIDYENYCVLTSKKIQNHILKYTAFEVLKINHVGLLDLTFYLKYISSFDSAIKCFTIKEIYSLFEWFEVFEIQTDNVEFEDCMNFLALNLLESLSKFSPEFYFHKEKFTEYFYSLIFKFLSSIIYFCFSDQRKFLAYENDELQIHNNNRFGSADLTLLCDQSFFDFLVEINLHKLYFDCILDFLLLLEIHTIYLLQNSFILTDICYKKLITIFTSIKRLKIFMNDSEICSMIDYLVLFEPFGNITELYIQASSEQLKYFSDFFFLFPKLTLYRINFTDAGLDTNFIADNFTNINVPTEIQFRLLTDFVYFLSKSKNYSQFLALKIDINANFDIKYAYKLPNLSVIDSKISYIGIRDDNIEMGEYISFINNLANLKELRIECKLTTFNKFDFSKSFEIYNRLRKLHFVCVYVVNSCKDFFYNFNNLSNLIIESYTLLRRIDFDFLKFKNGFNHSIQEIYLENIAVSENIYQFLKNNDTLKVLSLHNCNLASDFFEILSISSTKYQIRQLSVKKGNFNNLQLNFFDHFPYLTFLSLLQCKFRKLFPGEPINSTKIKIEFMAFSISCEACATSFGSLERFRNLTTLYIQMYPTSGFFNLEIFFPKYFSPKISILKFERFCINAEILNPLYQIKSLTRIVFLNSFFLNDIKKISELQKFEVII</sequence>
<keyword evidence="1" id="KW-0472">Membrane</keyword>